<keyword evidence="2" id="KW-1185">Reference proteome</keyword>
<dbReference type="SUPFAM" id="SSF53335">
    <property type="entry name" value="S-adenosyl-L-methionine-dependent methyltransferases"/>
    <property type="match status" value="1"/>
</dbReference>
<dbReference type="GO" id="GO:0008168">
    <property type="term" value="F:methyltransferase activity"/>
    <property type="evidence" value="ECO:0007669"/>
    <property type="project" value="UniProtKB-KW"/>
</dbReference>
<dbReference type="EMBL" id="JACHGJ010000003">
    <property type="protein sequence ID" value="MBB6480621.1"/>
    <property type="molecule type" value="Genomic_DNA"/>
</dbReference>
<accession>A0A841RB87</accession>
<sequence>MTECLLCRGECRSLTDRRGLKYHICGNCGFTFLDKADRLTDEEEKARYDHHNNDPGNAGYIKWLTNFMEEAVLPFADEKARILDFGSGPVPVLAGLMERRGFAVIIYDKYYAPVVPEGSFDFITSTEVFEHLAEPMQTLLLLKKRLSPGAAISVKTLFRPESDEDFMNWWYREDRTHISFFTSRSFLIMAETAGLSIEFCDHRSIVILRN</sequence>
<protein>
    <submittedName>
        <fullName evidence="1">2-polyprenyl-3-methyl-5-hydroxy-6-metoxy-1, 4-benzoquinol methylase</fullName>
    </submittedName>
</protein>
<evidence type="ECO:0000313" key="2">
    <source>
        <dbReference type="Proteomes" id="UP000587760"/>
    </source>
</evidence>
<evidence type="ECO:0000313" key="1">
    <source>
        <dbReference type="EMBL" id="MBB6480621.1"/>
    </source>
</evidence>
<dbReference type="RefSeq" id="WP_184746878.1">
    <property type="nucleotide sequence ID" value="NZ_JACHGJ010000003.1"/>
</dbReference>
<comment type="caution">
    <text evidence="1">The sequence shown here is derived from an EMBL/GenBank/DDBJ whole genome shotgun (WGS) entry which is preliminary data.</text>
</comment>
<proteinExistence type="predicted"/>
<gene>
    <name evidence="1" type="ORF">HNR50_002284</name>
</gene>
<dbReference type="Proteomes" id="UP000587760">
    <property type="component" value="Unassembled WGS sequence"/>
</dbReference>
<keyword evidence="1" id="KW-0808">Transferase</keyword>
<organism evidence="1 2">
    <name type="scientific">Spirochaeta isovalerica</name>
    <dbReference type="NCBI Taxonomy" id="150"/>
    <lineage>
        <taxon>Bacteria</taxon>
        <taxon>Pseudomonadati</taxon>
        <taxon>Spirochaetota</taxon>
        <taxon>Spirochaetia</taxon>
        <taxon>Spirochaetales</taxon>
        <taxon>Spirochaetaceae</taxon>
        <taxon>Spirochaeta</taxon>
    </lineage>
</organism>
<dbReference type="Pfam" id="PF13489">
    <property type="entry name" value="Methyltransf_23"/>
    <property type="match status" value="1"/>
</dbReference>
<name>A0A841RB87_9SPIO</name>
<keyword evidence="1" id="KW-0489">Methyltransferase</keyword>
<dbReference type="Gene3D" id="3.40.50.150">
    <property type="entry name" value="Vaccinia Virus protein VP39"/>
    <property type="match status" value="1"/>
</dbReference>
<dbReference type="InterPro" id="IPR029063">
    <property type="entry name" value="SAM-dependent_MTases_sf"/>
</dbReference>
<dbReference type="AlphaFoldDB" id="A0A841RB87"/>
<reference evidence="1 2" key="1">
    <citation type="submission" date="2020-08" db="EMBL/GenBank/DDBJ databases">
        <title>Genomic Encyclopedia of Type Strains, Phase IV (KMG-IV): sequencing the most valuable type-strain genomes for metagenomic binning, comparative biology and taxonomic classification.</title>
        <authorList>
            <person name="Goeker M."/>
        </authorList>
    </citation>
    <scope>NUCLEOTIDE SEQUENCE [LARGE SCALE GENOMIC DNA]</scope>
    <source>
        <strain evidence="1 2">DSM 2461</strain>
    </source>
</reference>
<dbReference type="GO" id="GO:0032259">
    <property type="term" value="P:methylation"/>
    <property type="evidence" value="ECO:0007669"/>
    <property type="project" value="UniProtKB-KW"/>
</dbReference>